<proteinExistence type="predicted"/>
<dbReference type="PANTHER" id="PTHR31480">
    <property type="entry name" value="BIFUNCTIONAL LYCOPENE CYCLASE/PHYTOENE SYNTHASE"/>
    <property type="match status" value="1"/>
</dbReference>
<dbReference type="Proteomes" id="UP000185469">
    <property type="component" value="Chromosome"/>
</dbReference>
<organism evidence="3 4">
    <name type="scientific">Corynebacterium sphenisci DSM 44792</name>
    <dbReference type="NCBI Taxonomy" id="1437874"/>
    <lineage>
        <taxon>Bacteria</taxon>
        <taxon>Bacillati</taxon>
        <taxon>Actinomycetota</taxon>
        <taxon>Actinomycetes</taxon>
        <taxon>Mycobacteriales</taxon>
        <taxon>Corynebacteriaceae</taxon>
        <taxon>Corynebacterium</taxon>
    </lineage>
</organism>
<comment type="pathway">
    <text evidence="1">Carotenoid biosynthesis; phytoene biosynthesis.</text>
</comment>
<dbReference type="SFLD" id="SFLDS00005">
    <property type="entry name" value="Isoprenoid_Synthase_Type_I"/>
    <property type="match status" value="1"/>
</dbReference>
<dbReference type="SUPFAM" id="SSF48576">
    <property type="entry name" value="Terpenoid synthases"/>
    <property type="match status" value="1"/>
</dbReference>
<dbReference type="PROSITE" id="PS01044">
    <property type="entry name" value="SQUALEN_PHYTOEN_SYN_1"/>
    <property type="match status" value="1"/>
</dbReference>
<dbReference type="GO" id="GO:0051996">
    <property type="term" value="F:squalene synthase [NAD(P)H] activity"/>
    <property type="evidence" value="ECO:0007669"/>
    <property type="project" value="InterPro"/>
</dbReference>
<dbReference type="InterPro" id="IPR033904">
    <property type="entry name" value="Trans_IPPS_HH"/>
</dbReference>
<sequence length="331" mass="34976">MRLSPGRLAEAQRLCRGITEANGRTYALATRLLTPGRRRAVWALYAWARVVDDIVDGPGAADPAAAAGRVRALHAGLRAFLGDPRGDLSGIEPGGREWLVLGAAAHEIRHWGIDPSLIEDFVASMLMDVPGAAEHRDRYADWAQLAEYMWGSAAVIGLQLLPVLGTRVPAAEAAPHAVALGEAFQVTNFLRDVAEDLDRGRIYLPMAEWAAFGVDEAMLADCAARGAATAEVVAAMRHFAAVNRAQYRRADPGVPMLTAPGRQTVRTARVLYGGILDRLAEQGHDPFAGRAVVPPVRRLATALPQAAAASAAVAGSAAGRGLGRLGALLRG</sequence>
<dbReference type="CDD" id="cd00683">
    <property type="entry name" value="Trans_IPPS_HH"/>
    <property type="match status" value="1"/>
</dbReference>
<protein>
    <submittedName>
        <fullName evidence="3">Uncharacterized protein</fullName>
    </submittedName>
</protein>
<gene>
    <name evidence="3" type="ORF">CSPHI_07925</name>
</gene>
<dbReference type="GO" id="GO:0016117">
    <property type="term" value="P:carotenoid biosynthetic process"/>
    <property type="evidence" value="ECO:0007669"/>
    <property type="project" value="UniProtKB-ARBA"/>
</dbReference>
<dbReference type="Gene3D" id="1.10.600.10">
    <property type="entry name" value="Farnesyl Diphosphate Synthase"/>
    <property type="match status" value="1"/>
</dbReference>
<keyword evidence="4" id="KW-1185">Reference proteome</keyword>
<dbReference type="InterPro" id="IPR044843">
    <property type="entry name" value="Trans_IPPS_bact-type"/>
</dbReference>
<dbReference type="STRING" id="1437874.CSPHI_07925"/>
<dbReference type="UniPathway" id="UPA00799"/>
<dbReference type="KEGG" id="csph:CSPHI_07925"/>
<evidence type="ECO:0000313" key="4">
    <source>
        <dbReference type="Proteomes" id="UP000185469"/>
    </source>
</evidence>
<accession>A0A1L7CYV5</accession>
<dbReference type="RefSeq" id="WP_075692238.1">
    <property type="nucleotide sequence ID" value="NZ_CP009248.1"/>
</dbReference>
<dbReference type="InterPro" id="IPR019845">
    <property type="entry name" value="Squalene/phytoene_synthase_CS"/>
</dbReference>
<evidence type="ECO:0000313" key="3">
    <source>
        <dbReference type="EMBL" id="APT90973.1"/>
    </source>
</evidence>
<name>A0A1L7CYV5_9CORY</name>
<reference evidence="3 4" key="1">
    <citation type="submission" date="2014-08" db="EMBL/GenBank/DDBJ databases">
        <title>Complete genome sequence of Corynebacterium sphenisci CECT 5990(T) (=DSM 44792(T)), isolated from healthy wild penguins.</title>
        <authorList>
            <person name="Ruckert C."/>
            <person name="Albersmeier A."/>
            <person name="Winkler A."/>
            <person name="Kalinowski J."/>
        </authorList>
    </citation>
    <scope>NUCLEOTIDE SEQUENCE [LARGE SCALE GENOMIC DNA]</scope>
    <source>
        <strain evidence="3 4">DSM 44792</strain>
    </source>
</reference>
<dbReference type="PROSITE" id="PS01045">
    <property type="entry name" value="SQUALEN_PHYTOEN_SYN_2"/>
    <property type="match status" value="1"/>
</dbReference>
<dbReference type="SFLD" id="SFLDG01018">
    <property type="entry name" value="Squalene/Phytoene_Synthase_Lik"/>
    <property type="match status" value="1"/>
</dbReference>
<dbReference type="AlphaFoldDB" id="A0A1L7CYV5"/>
<dbReference type="InterPro" id="IPR008949">
    <property type="entry name" value="Isoprenoid_synthase_dom_sf"/>
</dbReference>
<dbReference type="InterPro" id="IPR002060">
    <property type="entry name" value="Squ/phyt_synthse"/>
</dbReference>
<evidence type="ECO:0000256" key="2">
    <source>
        <dbReference type="ARBA" id="ARBA00022679"/>
    </source>
</evidence>
<dbReference type="Pfam" id="PF00494">
    <property type="entry name" value="SQS_PSY"/>
    <property type="match status" value="1"/>
</dbReference>
<dbReference type="SFLD" id="SFLDG01212">
    <property type="entry name" value="Phytoene_synthase_like"/>
    <property type="match status" value="1"/>
</dbReference>
<dbReference type="GO" id="GO:0004311">
    <property type="term" value="F:geranylgeranyl diphosphate synthase activity"/>
    <property type="evidence" value="ECO:0007669"/>
    <property type="project" value="InterPro"/>
</dbReference>
<dbReference type="EMBL" id="CP009248">
    <property type="protein sequence ID" value="APT90973.1"/>
    <property type="molecule type" value="Genomic_DNA"/>
</dbReference>
<evidence type="ECO:0000256" key="1">
    <source>
        <dbReference type="ARBA" id="ARBA00004684"/>
    </source>
</evidence>
<dbReference type="OrthoDB" id="9807580at2"/>
<keyword evidence="2" id="KW-0808">Transferase</keyword>